<dbReference type="AlphaFoldDB" id="A0AAC9IVT4"/>
<evidence type="ECO:0000313" key="1">
    <source>
        <dbReference type="EMBL" id="APC46937.1"/>
    </source>
</evidence>
<proteinExistence type="predicted"/>
<dbReference type="GeneID" id="71513044"/>
<evidence type="ECO:0008006" key="3">
    <source>
        <dbReference type="Google" id="ProtNLM"/>
    </source>
</evidence>
<accession>A0AAC9IVT4</accession>
<dbReference type="Proteomes" id="UP000182945">
    <property type="component" value="Chromosome"/>
</dbReference>
<dbReference type="RefSeq" id="WP_071648094.1">
    <property type="nucleotide sequence ID" value="NZ_CP017962.1"/>
</dbReference>
<evidence type="ECO:0000313" key="2">
    <source>
        <dbReference type="Proteomes" id="UP000182945"/>
    </source>
</evidence>
<organism evidence="1 2">
    <name type="scientific">Virgibacillus halodenitrificans</name>
    <name type="common">Bacillus halodenitrificans</name>
    <dbReference type="NCBI Taxonomy" id="1482"/>
    <lineage>
        <taxon>Bacteria</taxon>
        <taxon>Bacillati</taxon>
        <taxon>Bacillota</taxon>
        <taxon>Bacilli</taxon>
        <taxon>Bacillales</taxon>
        <taxon>Bacillaceae</taxon>
        <taxon>Virgibacillus</taxon>
    </lineage>
</organism>
<dbReference type="EMBL" id="CP017962">
    <property type="protein sequence ID" value="APC46937.1"/>
    <property type="molecule type" value="Genomic_DNA"/>
</dbReference>
<gene>
    <name evidence="1" type="ORF">BME96_01455</name>
</gene>
<dbReference type="InterPro" id="IPR024992">
    <property type="entry name" value="DUF3891"/>
</dbReference>
<sequence>MIVREHEREFTMIEQHHHADTSFQIMGNWREDLFKKNALRKSVEYAIAKHDCGWQPFDIEPFWNEKDQAPYTFMNFPEPAKIVLYKNGIDEVEASDPYAAALCSEHYSRFLVNNKDHASRKFIQHEKERRERIFSSISSFDQDAFDFHYALLQLGDNLSLYLCLNEPEPTAESIHPFFKKGVAVSEPLKSFLDGTIQPNWKRENHIHLDPFPFKNPFTVTLIQKTVKKTAISEQGLIDSYISTPYEELTYHFTEK</sequence>
<reference evidence="1 2" key="1">
    <citation type="submission" date="2016-11" db="EMBL/GenBank/DDBJ databases">
        <title>Complete genome sequencing of Virgibacillus halodenitrificans PDB-F2.</title>
        <authorList>
            <person name="Sun Z."/>
            <person name="Zhou Y."/>
            <person name="Li H."/>
        </authorList>
    </citation>
    <scope>NUCLEOTIDE SEQUENCE [LARGE SCALE GENOMIC DNA]</scope>
    <source>
        <strain evidence="1 2">PDB-F2</strain>
    </source>
</reference>
<protein>
    <recommendedName>
        <fullName evidence="3">DUF3891 family protein</fullName>
    </recommendedName>
</protein>
<dbReference type="Pfam" id="PF13030">
    <property type="entry name" value="DUF3891"/>
    <property type="match status" value="1"/>
</dbReference>
<dbReference type="KEGG" id="vhl:BME96_01455"/>
<name>A0AAC9IVT4_VIRHA</name>